<dbReference type="PANTHER" id="PTHR12151">
    <property type="entry name" value="ELECTRON TRANSPORT PROTIN SCO1/SENC FAMILY MEMBER"/>
    <property type="match status" value="1"/>
</dbReference>
<keyword evidence="2" id="KW-0186">Copper</keyword>
<evidence type="ECO:0000256" key="1">
    <source>
        <dbReference type="ARBA" id="ARBA00010996"/>
    </source>
</evidence>
<protein>
    <submittedName>
        <fullName evidence="4">Cytochrome oxidase biogenesis protein Sco1/senC/PrrC</fullName>
    </submittedName>
</protein>
<evidence type="ECO:0000313" key="5">
    <source>
        <dbReference type="Proteomes" id="UP000031671"/>
    </source>
</evidence>
<dbReference type="SUPFAM" id="SSF52833">
    <property type="entry name" value="Thioredoxin-like"/>
    <property type="match status" value="1"/>
</dbReference>
<evidence type="ECO:0000256" key="2">
    <source>
        <dbReference type="PIRSR" id="PIRSR603782-1"/>
    </source>
</evidence>
<gene>
    <name evidence="4" type="ORF">JCM19231_2535</name>
</gene>
<evidence type="ECO:0000313" key="4">
    <source>
        <dbReference type="EMBL" id="GAM56281.1"/>
    </source>
</evidence>
<dbReference type="GO" id="GO:0046872">
    <property type="term" value="F:metal ion binding"/>
    <property type="evidence" value="ECO:0007669"/>
    <property type="project" value="UniProtKB-KW"/>
</dbReference>
<dbReference type="Gene3D" id="3.40.30.10">
    <property type="entry name" value="Glutaredoxin"/>
    <property type="match status" value="1"/>
</dbReference>
<dbReference type="InterPro" id="IPR036249">
    <property type="entry name" value="Thioredoxin-like_sf"/>
</dbReference>
<reference evidence="4 5" key="1">
    <citation type="submission" date="2015-01" db="EMBL/GenBank/DDBJ databases">
        <title>Vibrio sp. C1 JCM 19231 whole genome shotgun sequence.</title>
        <authorList>
            <person name="Sawabe T."/>
            <person name="Meirelles P."/>
            <person name="Feng G."/>
            <person name="Sayaka M."/>
            <person name="Hattori M."/>
            <person name="Ohkuma M."/>
        </authorList>
    </citation>
    <scope>NUCLEOTIDE SEQUENCE [LARGE SCALE GENOMIC DNA]</scope>
    <source>
        <strain evidence="5">JCM 19231</strain>
    </source>
</reference>
<comment type="caution">
    <text evidence="4">The sequence shown here is derived from an EMBL/GenBank/DDBJ whole genome shotgun (WGS) entry which is preliminary data.</text>
</comment>
<name>A0A0B8NQN2_9VIBR</name>
<dbReference type="Proteomes" id="UP000031671">
    <property type="component" value="Unassembled WGS sequence"/>
</dbReference>
<feature type="binding site" evidence="2">
    <location>
        <position position="75"/>
    </location>
    <ligand>
        <name>Cu cation</name>
        <dbReference type="ChEBI" id="CHEBI:23378"/>
    </ligand>
</feature>
<dbReference type="EMBL" id="BBRZ01000026">
    <property type="protein sequence ID" value="GAM56281.1"/>
    <property type="molecule type" value="Genomic_DNA"/>
</dbReference>
<sequence>MSKTWSLILVVAFSLGYGVKAYLDAQQEVAAQSAQQKADMPMVTGEGGKEVALFHPEDPRINVLYFGFTRCPDVCPTSLAMLSAALKQVDEEALAKIRPVFITLDPARDSGADSDTYAKYFHPNFEGYAADADTLKLCR</sequence>
<organism evidence="4 5">
    <name type="scientific">Vibrio ishigakensis</name>
    <dbReference type="NCBI Taxonomy" id="1481914"/>
    <lineage>
        <taxon>Bacteria</taxon>
        <taxon>Pseudomonadati</taxon>
        <taxon>Pseudomonadota</taxon>
        <taxon>Gammaproteobacteria</taxon>
        <taxon>Vibrionales</taxon>
        <taxon>Vibrionaceae</taxon>
        <taxon>Vibrio</taxon>
    </lineage>
</organism>
<proteinExistence type="inferred from homology"/>
<keyword evidence="2" id="KW-0479">Metal-binding</keyword>
<dbReference type="Pfam" id="PF02630">
    <property type="entry name" value="SCO1-SenC"/>
    <property type="match status" value="1"/>
</dbReference>
<dbReference type="AlphaFoldDB" id="A0A0B8NQN2"/>
<feature type="binding site" evidence="2">
    <location>
        <position position="71"/>
    </location>
    <ligand>
        <name>Cu cation</name>
        <dbReference type="ChEBI" id="CHEBI:23378"/>
    </ligand>
</feature>
<dbReference type="PANTHER" id="PTHR12151:SF25">
    <property type="entry name" value="LINALOOL DEHYDRATASE_ISOMERASE DOMAIN-CONTAINING PROTEIN"/>
    <property type="match status" value="1"/>
</dbReference>
<dbReference type="InterPro" id="IPR003782">
    <property type="entry name" value="SCO1/SenC"/>
</dbReference>
<dbReference type="CDD" id="cd02968">
    <property type="entry name" value="SCO"/>
    <property type="match status" value="1"/>
</dbReference>
<reference evidence="4 5" key="2">
    <citation type="submission" date="2015-01" db="EMBL/GenBank/DDBJ databases">
        <authorList>
            <consortium name="NBRP consortium"/>
            <person name="Sawabe T."/>
            <person name="Meirelles P."/>
            <person name="Feng G."/>
            <person name="Sayaka M."/>
            <person name="Hattori M."/>
            <person name="Ohkuma M."/>
        </authorList>
    </citation>
    <scope>NUCLEOTIDE SEQUENCE [LARGE SCALE GENOMIC DNA]</scope>
    <source>
        <strain evidence="5">JCM 19231</strain>
    </source>
</reference>
<comment type="similarity">
    <text evidence="1">Belongs to the SCO1/2 family.</text>
</comment>
<keyword evidence="5" id="KW-1185">Reference proteome</keyword>
<feature type="disulfide bond" description="Redox-active" evidence="3">
    <location>
        <begin position="71"/>
        <end position="75"/>
    </location>
</feature>
<keyword evidence="3" id="KW-1015">Disulfide bond</keyword>
<evidence type="ECO:0000256" key="3">
    <source>
        <dbReference type="PIRSR" id="PIRSR603782-2"/>
    </source>
</evidence>
<accession>A0A0B8NQN2</accession>